<dbReference type="AlphaFoldDB" id="A0A3Q3ATW3"/>
<dbReference type="CDD" id="cd00042">
    <property type="entry name" value="CY"/>
    <property type="match status" value="1"/>
</dbReference>
<dbReference type="Pfam" id="PF00031">
    <property type="entry name" value="Cystatin"/>
    <property type="match status" value="1"/>
</dbReference>
<dbReference type="GeneTree" id="ENSGT00940000154755"/>
<evidence type="ECO:0000259" key="4">
    <source>
        <dbReference type="SMART" id="SM00043"/>
    </source>
</evidence>
<organism evidence="5 6">
    <name type="scientific">Kryptolebias marmoratus</name>
    <name type="common">Mangrove killifish</name>
    <name type="synonym">Rivulus marmoratus</name>
    <dbReference type="NCBI Taxonomy" id="37003"/>
    <lineage>
        <taxon>Eukaryota</taxon>
        <taxon>Metazoa</taxon>
        <taxon>Chordata</taxon>
        <taxon>Craniata</taxon>
        <taxon>Vertebrata</taxon>
        <taxon>Euteleostomi</taxon>
        <taxon>Actinopterygii</taxon>
        <taxon>Neopterygii</taxon>
        <taxon>Teleostei</taxon>
        <taxon>Neoteleostei</taxon>
        <taxon>Acanthomorphata</taxon>
        <taxon>Ovalentaria</taxon>
        <taxon>Atherinomorphae</taxon>
        <taxon>Cyprinodontiformes</taxon>
        <taxon>Rivulidae</taxon>
        <taxon>Kryptolebias</taxon>
    </lineage>
</organism>
<keyword evidence="6" id="KW-1185">Reference proteome</keyword>
<protein>
    <submittedName>
        <fullName evidence="5">Cystatin-like</fullName>
    </submittedName>
</protein>
<feature type="signal peptide" evidence="3">
    <location>
        <begin position="1"/>
        <end position="24"/>
    </location>
</feature>
<sequence length="131" mass="14823">IPVPLGSCTIFPIFAALLVVRLSALPGGTTDIDVNDEGLQDALKFAVAEYNRKSNDFFYFKNMEVVKAQSQVVEGVLYFITVKMGKTTCKRNFPNPHCPFQANPGKFYICEFVVWSRPWLKDNQLLENTCH</sequence>
<dbReference type="GO" id="GO:0005737">
    <property type="term" value="C:cytoplasm"/>
    <property type="evidence" value="ECO:0007669"/>
    <property type="project" value="TreeGrafter"/>
</dbReference>
<feature type="domain" description="Cystatin" evidence="4">
    <location>
        <begin position="24"/>
        <end position="131"/>
    </location>
</feature>
<accession>A0A3Q3ATW3</accession>
<feature type="chain" id="PRO_5018606465" evidence="3">
    <location>
        <begin position="25"/>
        <end position="131"/>
    </location>
</feature>
<comment type="similarity">
    <text evidence="1">Belongs to the cystatin family.</text>
</comment>
<dbReference type="FunFam" id="3.10.450.10:FF:000004">
    <property type="entry name" value="Cystatin C"/>
    <property type="match status" value="1"/>
</dbReference>
<dbReference type="InterPro" id="IPR000010">
    <property type="entry name" value="Cystatin_dom"/>
</dbReference>
<dbReference type="OMA" id="MWKVIVP"/>
<dbReference type="GO" id="GO:0005615">
    <property type="term" value="C:extracellular space"/>
    <property type="evidence" value="ECO:0007669"/>
    <property type="project" value="TreeGrafter"/>
</dbReference>
<keyword evidence="2" id="KW-1015">Disulfide bond</keyword>
<keyword evidence="3" id="KW-0732">Signal</keyword>
<dbReference type="PANTHER" id="PTHR46186:SF12">
    <property type="entry name" value="CYSTATIN C (AMYLOID ANGIOPATHY AND CEREBRAL HEMORRHAGE)-RELATED"/>
    <property type="match status" value="1"/>
</dbReference>
<name>A0A3Q3ATW3_KRYMA</name>
<evidence type="ECO:0000313" key="5">
    <source>
        <dbReference type="Ensembl" id="ENSKMAP00000019890.1"/>
    </source>
</evidence>
<dbReference type="PANTHER" id="PTHR46186">
    <property type="entry name" value="CYSTATIN"/>
    <property type="match status" value="1"/>
</dbReference>
<reference evidence="5" key="2">
    <citation type="submission" date="2025-09" db="UniProtKB">
        <authorList>
            <consortium name="Ensembl"/>
        </authorList>
    </citation>
    <scope>IDENTIFICATION</scope>
</reference>
<evidence type="ECO:0000256" key="2">
    <source>
        <dbReference type="ARBA" id="ARBA00023157"/>
    </source>
</evidence>
<reference evidence="5" key="1">
    <citation type="submission" date="2025-08" db="UniProtKB">
        <authorList>
            <consortium name="Ensembl"/>
        </authorList>
    </citation>
    <scope>IDENTIFICATION</scope>
</reference>
<evidence type="ECO:0000313" key="6">
    <source>
        <dbReference type="Proteomes" id="UP000264800"/>
    </source>
</evidence>
<evidence type="ECO:0000256" key="3">
    <source>
        <dbReference type="SAM" id="SignalP"/>
    </source>
</evidence>
<dbReference type="SUPFAM" id="SSF54403">
    <property type="entry name" value="Cystatin/monellin"/>
    <property type="match status" value="1"/>
</dbReference>
<dbReference type="GO" id="GO:0031982">
    <property type="term" value="C:vesicle"/>
    <property type="evidence" value="ECO:0007669"/>
    <property type="project" value="TreeGrafter"/>
</dbReference>
<dbReference type="SMART" id="SM00043">
    <property type="entry name" value="CY"/>
    <property type="match status" value="1"/>
</dbReference>
<dbReference type="GO" id="GO:0004869">
    <property type="term" value="F:cysteine-type endopeptidase inhibitor activity"/>
    <property type="evidence" value="ECO:0007669"/>
    <property type="project" value="InterPro"/>
</dbReference>
<evidence type="ECO:0000256" key="1">
    <source>
        <dbReference type="ARBA" id="ARBA00009403"/>
    </source>
</evidence>
<dbReference type="Gene3D" id="3.10.450.10">
    <property type="match status" value="1"/>
</dbReference>
<dbReference type="Ensembl" id="ENSKMAT00000020156.1">
    <property type="protein sequence ID" value="ENSKMAP00000019890.1"/>
    <property type="gene ID" value="ENSKMAG00000014754.1"/>
</dbReference>
<proteinExistence type="inferred from homology"/>
<dbReference type="InterPro" id="IPR046350">
    <property type="entry name" value="Cystatin_sf"/>
</dbReference>
<dbReference type="Proteomes" id="UP000264800">
    <property type="component" value="Unplaced"/>
</dbReference>